<dbReference type="EMBL" id="JACOOY010000007">
    <property type="protein sequence ID" value="MBC5665002.1"/>
    <property type="molecule type" value="Genomic_DNA"/>
</dbReference>
<feature type="transmembrane region" description="Helical" evidence="6">
    <location>
        <begin position="44"/>
        <end position="67"/>
    </location>
</feature>
<dbReference type="Proteomes" id="UP000647235">
    <property type="component" value="Unassembled WGS sequence"/>
</dbReference>
<gene>
    <name evidence="7" type="ORF">H8S07_06880</name>
</gene>
<proteinExistence type="predicted"/>
<evidence type="ECO:0000256" key="6">
    <source>
        <dbReference type="SAM" id="Phobius"/>
    </source>
</evidence>
<accession>A0ABR7EUG7</accession>
<evidence type="ECO:0000256" key="2">
    <source>
        <dbReference type="ARBA" id="ARBA00022475"/>
    </source>
</evidence>
<reference evidence="7 8" key="1">
    <citation type="submission" date="2020-08" db="EMBL/GenBank/DDBJ databases">
        <title>Genome public.</title>
        <authorList>
            <person name="Liu C."/>
            <person name="Sun Q."/>
        </authorList>
    </citation>
    <scope>NUCLEOTIDE SEQUENCE [LARGE SCALE GENOMIC DNA]</scope>
    <source>
        <strain evidence="7 8">NSJ-36</strain>
    </source>
</reference>
<feature type="transmembrane region" description="Helical" evidence="6">
    <location>
        <begin position="12"/>
        <end position="32"/>
    </location>
</feature>
<feature type="transmembrane region" description="Helical" evidence="6">
    <location>
        <begin position="186"/>
        <end position="204"/>
    </location>
</feature>
<keyword evidence="8" id="KW-1185">Reference proteome</keyword>
<dbReference type="Pfam" id="PF02653">
    <property type="entry name" value="BPD_transp_2"/>
    <property type="match status" value="1"/>
</dbReference>
<keyword evidence="2" id="KW-1003">Cell membrane</keyword>
<evidence type="ECO:0000313" key="8">
    <source>
        <dbReference type="Proteomes" id="UP000647235"/>
    </source>
</evidence>
<evidence type="ECO:0000256" key="1">
    <source>
        <dbReference type="ARBA" id="ARBA00004651"/>
    </source>
</evidence>
<keyword evidence="3 6" id="KW-0812">Transmembrane</keyword>
<comment type="caution">
    <text evidence="7">The sequence shown here is derived from an EMBL/GenBank/DDBJ whole genome shotgun (WGS) entry which is preliminary data.</text>
</comment>
<dbReference type="PANTHER" id="PTHR32196">
    <property type="entry name" value="ABC TRANSPORTER PERMEASE PROTEIN YPHD-RELATED-RELATED"/>
    <property type="match status" value="1"/>
</dbReference>
<keyword evidence="5 6" id="KW-0472">Membrane</keyword>
<feature type="transmembrane region" description="Helical" evidence="6">
    <location>
        <begin position="122"/>
        <end position="144"/>
    </location>
</feature>
<evidence type="ECO:0000256" key="4">
    <source>
        <dbReference type="ARBA" id="ARBA00022989"/>
    </source>
</evidence>
<evidence type="ECO:0000256" key="3">
    <source>
        <dbReference type="ARBA" id="ARBA00022692"/>
    </source>
</evidence>
<name>A0ABR7EUG7_9FIRM</name>
<dbReference type="PANTHER" id="PTHR32196:SF15">
    <property type="entry name" value="SUGAR ABC TRANSPORTER PERMEASE PROTEIN"/>
    <property type="match status" value="1"/>
</dbReference>
<feature type="transmembrane region" description="Helical" evidence="6">
    <location>
        <begin position="87"/>
        <end position="110"/>
    </location>
</feature>
<dbReference type="RefSeq" id="WP_186855734.1">
    <property type="nucleotide sequence ID" value="NZ_JACOOY010000007.1"/>
</dbReference>
<protein>
    <submittedName>
        <fullName evidence="7">ABC transporter permease</fullName>
    </submittedName>
</protein>
<evidence type="ECO:0000313" key="7">
    <source>
        <dbReference type="EMBL" id="MBC5665002.1"/>
    </source>
</evidence>
<comment type="subcellular location">
    <subcellularLocation>
        <location evidence="1">Cell membrane</location>
        <topology evidence="1">Multi-pass membrane protein</topology>
    </subcellularLocation>
</comment>
<dbReference type="InterPro" id="IPR001851">
    <property type="entry name" value="ABC_transp_permease"/>
</dbReference>
<organism evidence="7 8">
    <name type="scientific">Dorea hominis</name>
    <dbReference type="NCBI Taxonomy" id="2763040"/>
    <lineage>
        <taxon>Bacteria</taxon>
        <taxon>Bacillati</taxon>
        <taxon>Bacillota</taxon>
        <taxon>Clostridia</taxon>
        <taxon>Lachnospirales</taxon>
        <taxon>Lachnospiraceae</taxon>
        <taxon>Dorea</taxon>
    </lineage>
</organism>
<feature type="transmembrane region" description="Helical" evidence="6">
    <location>
        <begin position="289"/>
        <end position="308"/>
    </location>
</feature>
<sequence>MKKLKSNRIPLLFIILSVIGYIVSGMSLNFVMSEVVTRILRNSVMVLSLIVPIIAGLGLNFAISIGALAAQTAILFVLNYGLEGYPALLAVVLLSTILAVAFGYVIGAILNRVKGREMITSIIIGYIGISIYQLIFMVGFGTIIPATNEKLLLKSGLGIQHVVNLESLGGIIDDCLKFEIWGIKCSVLNLVIITVVSLFIFYLLRSKLGINMKAVGESMDKSQSLGIDVNKMRIIAIIISTVLAAYGQIMYLQNVGMLSVYTAQSNREIFSSAAILAGGAGIKNANIRNVFLGLFLFHFLFIVSPLAGQTLFSSVAIGEYFRTFISYAVICLAIIFNVKENI</sequence>
<evidence type="ECO:0000256" key="5">
    <source>
        <dbReference type="ARBA" id="ARBA00023136"/>
    </source>
</evidence>
<keyword evidence="4 6" id="KW-1133">Transmembrane helix</keyword>
<feature type="transmembrane region" description="Helical" evidence="6">
    <location>
        <begin position="320"/>
        <end position="338"/>
    </location>
</feature>